<evidence type="ECO:0000313" key="4">
    <source>
        <dbReference type="Proteomes" id="UP000441336"/>
    </source>
</evidence>
<dbReference type="PANTHER" id="PTHR30547:SF0">
    <property type="entry name" value="BLR8175 PROTEIN"/>
    <property type="match status" value="1"/>
</dbReference>
<dbReference type="InterPro" id="IPR011856">
    <property type="entry name" value="tRNA_endonuc-like_dom_sf"/>
</dbReference>
<dbReference type="GO" id="GO:0003676">
    <property type="term" value="F:nucleic acid binding"/>
    <property type="evidence" value="ECO:0007669"/>
    <property type="project" value="InterPro"/>
</dbReference>
<evidence type="ECO:0000259" key="1">
    <source>
        <dbReference type="Pfam" id="PF06250"/>
    </source>
</evidence>
<comment type="caution">
    <text evidence="3">The sequence shown here is derived from an EMBL/GenBank/DDBJ whole genome shotgun (WGS) entry which is preliminary data.</text>
</comment>
<reference evidence="3 4" key="1">
    <citation type="submission" date="2019-12" db="EMBL/GenBank/DDBJ databases">
        <title>Hymenobacter sp. HMF4947 Genome sequencing and assembly.</title>
        <authorList>
            <person name="Kang H."/>
            <person name="Cha I."/>
            <person name="Kim H."/>
            <person name="Joh K."/>
        </authorList>
    </citation>
    <scope>NUCLEOTIDE SEQUENCE [LARGE SCALE GENOMIC DNA]</scope>
    <source>
        <strain evidence="3 4">HMF4947</strain>
    </source>
</reference>
<dbReference type="PANTHER" id="PTHR30547">
    <property type="entry name" value="UNCHARACTERIZED PROTEIN YHCG-RELATED"/>
    <property type="match status" value="1"/>
</dbReference>
<dbReference type="Gene3D" id="3.40.1350.10">
    <property type="match status" value="1"/>
</dbReference>
<dbReference type="Pfam" id="PF06250">
    <property type="entry name" value="YhcG_C"/>
    <property type="match status" value="1"/>
</dbReference>
<dbReference type="EMBL" id="WQKZ01000012">
    <property type="protein sequence ID" value="MVN79257.1"/>
    <property type="molecule type" value="Genomic_DNA"/>
</dbReference>
<dbReference type="Proteomes" id="UP000441336">
    <property type="component" value="Unassembled WGS sequence"/>
</dbReference>
<sequence length="345" mass="39176">MATPAFPLAPLLDQLKTAIRTARLRATQAANAELLGLYWHIGQLILAQQQVQGWGAKVIDQLSAELRREFPTMKGLSARNLKYMRRFAEAYPDAAFVQATLAQIPWYHHLTLLEKVADEATRLHYITATAQHGWSRNVLVHQIESGHHRRQGQAITNFAATLSPEQSELAQQTLKDPYLFDFLALTDTVLERDLQRGLLEQITRFLLELGSGFAYMGQQVPLVVGDQDFYLDLLFYHVRLRAYVVVELKITEFRPEYAGKLNFYLTTVDEQLRHPEDRPSIGLLLCKSKNRVVAEYALRDVHKPIGVAEYRLGEALPTTLQDVLPNLADLEQQLNAAVPPQQDEL</sequence>
<gene>
    <name evidence="3" type="ORF">GO988_23235</name>
</gene>
<organism evidence="3 4">
    <name type="scientific">Hymenobacter ginkgonis</name>
    <dbReference type="NCBI Taxonomy" id="2682976"/>
    <lineage>
        <taxon>Bacteria</taxon>
        <taxon>Pseudomonadati</taxon>
        <taxon>Bacteroidota</taxon>
        <taxon>Cytophagia</taxon>
        <taxon>Cytophagales</taxon>
        <taxon>Hymenobacteraceae</taxon>
        <taxon>Hymenobacter</taxon>
    </lineage>
</organism>
<dbReference type="InterPro" id="IPR009362">
    <property type="entry name" value="YhcG_C"/>
</dbReference>
<protein>
    <submittedName>
        <fullName evidence="3">DUF1016 family protein</fullName>
    </submittedName>
</protein>
<evidence type="ECO:0000313" key="3">
    <source>
        <dbReference type="EMBL" id="MVN79257.1"/>
    </source>
</evidence>
<keyword evidence="4" id="KW-1185">Reference proteome</keyword>
<evidence type="ECO:0000259" key="2">
    <source>
        <dbReference type="Pfam" id="PF17761"/>
    </source>
</evidence>
<dbReference type="RefSeq" id="WP_157570030.1">
    <property type="nucleotide sequence ID" value="NZ_WQKZ01000012.1"/>
</dbReference>
<name>A0A7K1TLG0_9BACT</name>
<dbReference type="InterPro" id="IPR041527">
    <property type="entry name" value="YhcG_N"/>
</dbReference>
<dbReference type="InterPro" id="IPR053148">
    <property type="entry name" value="PD-DEXK-like_domain"/>
</dbReference>
<dbReference type="Pfam" id="PF17761">
    <property type="entry name" value="DUF1016_N"/>
    <property type="match status" value="1"/>
</dbReference>
<feature type="domain" description="YhcG PDDEXK nuclease" evidence="1">
    <location>
        <begin position="171"/>
        <end position="325"/>
    </location>
</feature>
<proteinExistence type="predicted"/>
<dbReference type="AlphaFoldDB" id="A0A7K1TLG0"/>
<feature type="domain" description="YhcG N-terminal" evidence="2">
    <location>
        <begin position="15"/>
        <end position="150"/>
    </location>
</feature>
<accession>A0A7K1TLG0</accession>